<evidence type="ECO:0000313" key="2">
    <source>
        <dbReference type="EMBL" id="OQR83884.1"/>
    </source>
</evidence>
<dbReference type="STRING" id="1202772.A0A1V9YDR6"/>
<dbReference type="InterPro" id="IPR050104">
    <property type="entry name" value="FMN-dep_NADH:Q_OxRdtase_AzoR1"/>
</dbReference>
<dbReference type="EMBL" id="JNBR01002050">
    <property type="protein sequence ID" value="OQR83884.1"/>
    <property type="molecule type" value="Genomic_DNA"/>
</dbReference>
<evidence type="ECO:0000313" key="3">
    <source>
        <dbReference type="Proteomes" id="UP000243579"/>
    </source>
</evidence>
<accession>A0A1V9YDR6</accession>
<dbReference type="SUPFAM" id="SSF52218">
    <property type="entry name" value="Flavoproteins"/>
    <property type="match status" value="1"/>
</dbReference>
<evidence type="ECO:0000259" key="1">
    <source>
        <dbReference type="Pfam" id="PF02525"/>
    </source>
</evidence>
<dbReference type="InterPro" id="IPR003680">
    <property type="entry name" value="Flavodoxin_fold"/>
</dbReference>
<dbReference type="PANTHER" id="PTHR43741">
    <property type="entry name" value="FMN-DEPENDENT NADH-AZOREDUCTASE 1"/>
    <property type="match status" value="1"/>
</dbReference>
<proteinExistence type="predicted"/>
<dbReference type="Proteomes" id="UP000243579">
    <property type="component" value="Unassembled WGS sequence"/>
</dbReference>
<reference evidence="2 3" key="1">
    <citation type="journal article" date="2014" name="Genome Biol. Evol.">
        <title>The secreted proteins of Achlya hypogyna and Thraustotheca clavata identify the ancestral oomycete secretome and reveal gene acquisitions by horizontal gene transfer.</title>
        <authorList>
            <person name="Misner I."/>
            <person name="Blouin N."/>
            <person name="Leonard G."/>
            <person name="Richards T.A."/>
            <person name="Lane C.E."/>
        </authorList>
    </citation>
    <scope>NUCLEOTIDE SEQUENCE [LARGE SCALE GENOMIC DNA]</scope>
    <source>
        <strain evidence="2 3">ATCC 48635</strain>
    </source>
</reference>
<dbReference type="Pfam" id="PF02525">
    <property type="entry name" value="Flavodoxin_2"/>
    <property type="match status" value="1"/>
</dbReference>
<comment type="caution">
    <text evidence="2">The sequence shown here is derived from an EMBL/GenBank/DDBJ whole genome shotgun (WGS) entry which is preliminary data.</text>
</comment>
<dbReference type="AlphaFoldDB" id="A0A1V9YDR6"/>
<keyword evidence="3" id="KW-1185">Reference proteome</keyword>
<feature type="domain" description="Flavodoxin-like fold" evidence="1">
    <location>
        <begin position="25"/>
        <end position="230"/>
    </location>
</feature>
<sequence length="244" mass="26226">MSPLVGHFKRMLPRGLRPGLKRSLHVLHLNASLSEDSVTSVVASGLLACLAQQTARVEMTHDIAYMPGAFAVTERDLWHPELPRFCKTTMNASYRLLLGQGQPGDDAHVAPIRALTTELMAADCVVISAPVWNHSVPYVLKQYMDCVVQPNMTYCNTTKRPFSEGKSVILVTSAGGGGADVPEHESAYGLVKAVFGRMGFNKGHVITIEGLKSPELRETRLESALAQAEDVAACVAASAATARA</sequence>
<dbReference type="OrthoDB" id="26889at2759"/>
<protein>
    <recommendedName>
        <fullName evidence="1">Flavodoxin-like fold domain-containing protein</fullName>
    </recommendedName>
</protein>
<dbReference type="InterPro" id="IPR029039">
    <property type="entry name" value="Flavoprotein-like_sf"/>
</dbReference>
<gene>
    <name evidence="2" type="ORF">ACHHYP_14174</name>
</gene>
<name>A0A1V9YDR6_ACHHY</name>
<dbReference type="Gene3D" id="3.40.50.360">
    <property type="match status" value="1"/>
</dbReference>
<organism evidence="2 3">
    <name type="scientific">Achlya hypogyna</name>
    <name type="common">Oomycete</name>
    <name type="synonym">Protoachlya hypogyna</name>
    <dbReference type="NCBI Taxonomy" id="1202772"/>
    <lineage>
        <taxon>Eukaryota</taxon>
        <taxon>Sar</taxon>
        <taxon>Stramenopiles</taxon>
        <taxon>Oomycota</taxon>
        <taxon>Saprolegniomycetes</taxon>
        <taxon>Saprolegniales</taxon>
        <taxon>Achlyaceae</taxon>
        <taxon>Achlya</taxon>
    </lineage>
</organism>
<dbReference type="PANTHER" id="PTHR43741:SF4">
    <property type="entry name" value="FMN-DEPENDENT NADH:QUINONE OXIDOREDUCTASE"/>
    <property type="match status" value="1"/>
</dbReference>